<proteinExistence type="predicted"/>
<dbReference type="OrthoDB" id="9802901at2"/>
<evidence type="ECO:0000256" key="1">
    <source>
        <dbReference type="SAM" id="Coils"/>
    </source>
</evidence>
<evidence type="ECO:0008006" key="4">
    <source>
        <dbReference type="Google" id="ProtNLM"/>
    </source>
</evidence>
<protein>
    <recommendedName>
        <fullName evidence="4">HNH endonuclease</fullName>
    </recommendedName>
</protein>
<keyword evidence="3" id="KW-1185">Reference proteome</keyword>
<dbReference type="RefSeq" id="WP_144257204.1">
    <property type="nucleotide sequence ID" value="NZ_VJZT01000015.1"/>
</dbReference>
<comment type="caution">
    <text evidence="2">The sequence shown here is derived from an EMBL/GenBank/DDBJ whole genome shotgun (WGS) entry which is preliminary data.</text>
</comment>
<dbReference type="Proteomes" id="UP000316371">
    <property type="component" value="Unassembled WGS sequence"/>
</dbReference>
<name>A0A553DV63_9FLAO</name>
<evidence type="ECO:0000313" key="2">
    <source>
        <dbReference type="EMBL" id="TRX36651.1"/>
    </source>
</evidence>
<feature type="coiled-coil region" evidence="1">
    <location>
        <begin position="69"/>
        <end position="96"/>
    </location>
</feature>
<keyword evidence="1" id="KW-0175">Coiled coil</keyword>
<organism evidence="2 3">
    <name type="scientific">Flavobacterium restrictum</name>
    <dbReference type="NCBI Taxonomy" id="2594428"/>
    <lineage>
        <taxon>Bacteria</taxon>
        <taxon>Pseudomonadati</taxon>
        <taxon>Bacteroidota</taxon>
        <taxon>Flavobacteriia</taxon>
        <taxon>Flavobacteriales</taxon>
        <taxon>Flavobacteriaceae</taxon>
        <taxon>Flavobacterium</taxon>
    </lineage>
</organism>
<dbReference type="EMBL" id="VJZT01000015">
    <property type="protein sequence ID" value="TRX36651.1"/>
    <property type="molecule type" value="Genomic_DNA"/>
</dbReference>
<gene>
    <name evidence="2" type="ORF">FNW21_13070</name>
</gene>
<sequence length="276" mass="32539">MTEIEEKFNLEILKRDLFTCVFCGVKSPENLLFVFRISENKNNLPVFVTSCYSCSEIENNKIIYNDLIFEKHIKKSERVKESRKQLEQQLEWIKDLPNFETEKIELIVNYVNGKIKPVFLQDDGKKIIAEWETKYGIEKLINAIDISTKSYLFDSLSEHRLNVVALFFDKIGGILYNMSLAPIQNKIANIRAIGRNKHSSWDNRIANIILKNYVGELEKHLTENEIIEDLETEVMQITKKAKNWFDWKNILEKWTTDIQDWKKEGVTEIVKKSRKK</sequence>
<accession>A0A553DV63</accession>
<dbReference type="AlphaFoldDB" id="A0A553DV63"/>
<evidence type="ECO:0000313" key="3">
    <source>
        <dbReference type="Proteomes" id="UP000316371"/>
    </source>
</evidence>
<reference evidence="2 3" key="1">
    <citation type="submission" date="2019-07" db="EMBL/GenBank/DDBJ databases">
        <title>Novel species of Flavobacterium.</title>
        <authorList>
            <person name="Liu Q."/>
            <person name="Xin Y.-H."/>
        </authorList>
    </citation>
    <scope>NUCLEOTIDE SEQUENCE [LARGE SCALE GENOMIC DNA]</scope>
    <source>
        <strain evidence="2 3">LB1R34</strain>
    </source>
</reference>